<feature type="non-terminal residue" evidence="4">
    <location>
        <position position="1"/>
    </location>
</feature>
<dbReference type="PANTHER" id="PTHR45527:SF1">
    <property type="entry name" value="FATTY ACID SYNTHASE"/>
    <property type="match status" value="1"/>
</dbReference>
<protein>
    <recommendedName>
        <fullName evidence="3">AMP-dependent synthetase/ligase domain-containing protein</fullName>
    </recommendedName>
</protein>
<dbReference type="InterPro" id="IPR042099">
    <property type="entry name" value="ANL_N_sf"/>
</dbReference>
<dbReference type="PROSITE" id="PS00455">
    <property type="entry name" value="AMP_BINDING"/>
    <property type="match status" value="1"/>
</dbReference>
<keyword evidence="1" id="KW-0596">Phosphopantetheine</keyword>
<evidence type="ECO:0000313" key="4">
    <source>
        <dbReference type="EMBL" id="KAF2207032.1"/>
    </source>
</evidence>
<organism evidence="4 5">
    <name type="scientific">Cercospora zeae-maydis SCOH1-5</name>
    <dbReference type="NCBI Taxonomy" id="717836"/>
    <lineage>
        <taxon>Eukaryota</taxon>
        <taxon>Fungi</taxon>
        <taxon>Dikarya</taxon>
        <taxon>Ascomycota</taxon>
        <taxon>Pezizomycotina</taxon>
        <taxon>Dothideomycetes</taxon>
        <taxon>Dothideomycetidae</taxon>
        <taxon>Mycosphaerellales</taxon>
        <taxon>Mycosphaerellaceae</taxon>
        <taxon>Cercospora</taxon>
    </lineage>
</organism>
<sequence>AYIAFTSGSTGVPKGIVQSHAAIVTMCKAMVAALDVQASSRIAHVAPYVFDVAMMEIALSFGTGAALCIMRKKDLIMPEAGELEENLSKFNITHFTLSPTMLKSIEVDAVPTMRVLSVMGEPLDRRAVKLWSASRKTQLRQMWGCTEGTILQSITPPIRHHDEPQNIGFGLDRACRLWIADPDDVDALRPVGEAGELIVESRALASRYINQPDQTARAFRTQVAWKLPSAGTRYYRTGDLACKETDGSITFLGREDGQMNMHGERIELGEIDYHL</sequence>
<dbReference type="InterPro" id="IPR000873">
    <property type="entry name" value="AMP-dep_synth/lig_dom"/>
</dbReference>
<dbReference type="Proteomes" id="UP000799539">
    <property type="component" value="Unassembled WGS sequence"/>
</dbReference>
<feature type="non-terminal residue" evidence="4">
    <location>
        <position position="275"/>
    </location>
</feature>
<dbReference type="GO" id="GO:0005737">
    <property type="term" value="C:cytoplasm"/>
    <property type="evidence" value="ECO:0007669"/>
    <property type="project" value="TreeGrafter"/>
</dbReference>
<accession>A0A6A6EZW6</accession>
<dbReference type="GO" id="GO:0044550">
    <property type="term" value="P:secondary metabolite biosynthetic process"/>
    <property type="evidence" value="ECO:0007669"/>
    <property type="project" value="TreeGrafter"/>
</dbReference>
<gene>
    <name evidence="4" type="ORF">CERZMDRAFT_27126</name>
</gene>
<evidence type="ECO:0000256" key="2">
    <source>
        <dbReference type="ARBA" id="ARBA00022553"/>
    </source>
</evidence>
<dbReference type="Gene3D" id="3.40.50.12780">
    <property type="entry name" value="N-terminal domain of ligase-like"/>
    <property type="match status" value="1"/>
</dbReference>
<dbReference type="GO" id="GO:0031177">
    <property type="term" value="F:phosphopantetheine binding"/>
    <property type="evidence" value="ECO:0007669"/>
    <property type="project" value="TreeGrafter"/>
</dbReference>
<proteinExistence type="predicted"/>
<dbReference type="GO" id="GO:0043041">
    <property type="term" value="P:amino acid activation for nonribosomal peptide biosynthetic process"/>
    <property type="evidence" value="ECO:0007669"/>
    <property type="project" value="TreeGrafter"/>
</dbReference>
<feature type="domain" description="AMP-dependent synthetase/ligase" evidence="3">
    <location>
        <begin position="1"/>
        <end position="208"/>
    </location>
</feature>
<dbReference type="PANTHER" id="PTHR45527">
    <property type="entry name" value="NONRIBOSOMAL PEPTIDE SYNTHETASE"/>
    <property type="match status" value="1"/>
</dbReference>
<evidence type="ECO:0000256" key="1">
    <source>
        <dbReference type="ARBA" id="ARBA00022450"/>
    </source>
</evidence>
<dbReference type="OrthoDB" id="3648641at2759"/>
<evidence type="ECO:0000259" key="3">
    <source>
        <dbReference type="Pfam" id="PF00501"/>
    </source>
</evidence>
<evidence type="ECO:0000313" key="5">
    <source>
        <dbReference type="Proteomes" id="UP000799539"/>
    </source>
</evidence>
<dbReference type="InterPro" id="IPR020845">
    <property type="entry name" value="AMP-binding_CS"/>
</dbReference>
<dbReference type="AlphaFoldDB" id="A0A6A6EZW6"/>
<keyword evidence="2" id="KW-0597">Phosphoprotein</keyword>
<reference evidence="4" key="1">
    <citation type="journal article" date="2020" name="Stud. Mycol.">
        <title>101 Dothideomycetes genomes: a test case for predicting lifestyles and emergence of pathogens.</title>
        <authorList>
            <person name="Haridas S."/>
            <person name="Albert R."/>
            <person name="Binder M."/>
            <person name="Bloem J."/>
            <person name="Labutti K."/>
            <person name="Salamov A."/>
            <person name="Andreopoulos B."/>
            <person name="Baker S."/>
            <person name="Barry K."/>
            <person name="Bills G."/>
            <person name="Bluhm B."/>
            <person name="Cannon C."/>
            <person name="Castanera R."/>
            <person name="Culley D."/>
            <person name="Daum C."/>
            <person name="Ezra D."/>
            <person name="Gonzalez J."/>
            <person name="Henrissat B."/>
            <person name="Kuo A."/>
            <person name="Liang C."/>
            <person name="Lipzen A."/>
            <person name="Lutzoni F."/>
            <person name="Magnuson J."/>
            <person name="Mondo S."/>
            <person name="Nolan M."/>
            <person name="Ohm R."/>
            <person name="Pangilinan J."/>
            <person name="Park H.-J."/>
            <person name="Ramirez L."/>
            <person name="Alfaro M."/>
            <person name="Sun H."/>
            <person name="Tritt A."/>
            <person name="Yoshinaga Y."/>
            <person name="Zwiers L.-H."/>
            <person name="Turgeon B."/>
            <person name="Goodwin S."/>
            <person name="Spatafora J."/>
            <person name="Crous P."/>
            <person name="Grigoriev I."/>
        </authorList>
    </citation>
    <scope>NUCLEOTIDE SEQUENCE</scope>
    <source>
        <strain evidence="4">SCOH1-5</strain>
    </source>
</reference>
<dbReference type="Pfam" id="PF00501">
    <property type="entry name" value="AMP-binding"/>
    <property type="match status" value="1"/>
</dbReference>
<keyword evidence="5" id="KW-1185">Reference proteome</keyword>
<dbReference type="SUPFAM" id="SSF56801">
    <property type="entry name" value="Acetyl-CoA synthetase-like"/>
    <property type="match status" value="1"/>
</dbReference>
<name>A0A6A6EZW6_9PEZI</name>
<dbReference type="EMBL" id="ML992707">
    <property type="protein sequence ID" value="KAF2207032.1"/>
    <property type="molecule type" value="Genomic_DNA"/>
</dbReference>